<dbReference type="PROSITE" id="PS00211">
    <property type="entry name" value="ABC_TRANSPORTER_1"/>
    <property type="match status" value="1"/>
</dbReference>
<evidence type="ECO:0000256" key="2">
    <source>
        <dbReference type="ARBA" id="ARBA00022741"/>
    </source>
</evidence>
<dbReference type="InterPro" id="IPR003439">
    <property type="entry name" value="ABC_transporter-like_ATP-bd"/>
</dbReference>
<dbReference type="PANTHER" id="PTHR43499:SF1">
    <property type="entry name" value="ABC TRANSPORTER I FAMILY MEMBER 1"/>
    <property type="match status" value="1"/>
</dbReference>
<dbReference type="InterPro" id="IPR005895">
    <property type="entry name" value="ABC_transptr_haem_export_CcmA"/>
</dbReference>
<keyword evidence="2" id="KW-0547">Nucleotide-binding</keyword>
<dbReference type="STRING" id="1748243.Tel_16600"/>
<dbReference type="GO" id="GO:0017004">
    <property type="term" value="P:cytochrome complex assembly"/>
    <property type="evidence" value="ECO:0007669"/>
    <property type="project" value="UniProtKB-KW"/>
</dbReference>
<proteinExistence type="predicted"/>
<dbReference type="GO" id="GO:0005524">
    <property type="term" value="F:ATP binding"/>
    <property type="evidence" value="ECO:0007669"/>
    <property type="project" value="UniProtKB-KW"/>
</dbReference>
<evidence type="ECO:0000256" key="6">
    <source>
        <dbReference type="ARBA" id="ARBA00023136"/>
    </source>
</evidence>
<dbReference type="Pfam" id="PF00005">
    <property type="entry name" value="ABC_tran"/>
    <property type="match status" value="1"/>
</dbReference>
<evidence type="ECO:0000256" key="1">
    <source>
        <dbReference type="ARBA" id="ARBA00022448"/>
    </source>
</evidence>
<sequence length="206" mass="22524">MLNIANLECVRGDRQLFSDLSFAMDGGSLLHVHGANGSGKTTLLRAIAGLVLPEAGAIQWNGVSTRKLGEDFNRELLYLGHHDGLKFELTGYENLNIFARLSGFNISARQVEVALKRMGLARCVELPVKVLSQGQKKRVALARLLLQPARLWILDEPFVALDVAAVSLLLELIQQHVADGGMVILTTHQAVDVDVGQLQHLHLGEH</sequence>
<dbReference type="NCBIfam" id="TIGR01189">
    <property type="entry name" value="ccmA"/>
    <property type="match status" value="1"/>
</dbReference>
<protein>
    <submittedName>
        <fullName evidence="8">Heme ABC transporter ATP-binding protein</fullName>
    </submittedName>
</protein>
<keyword evidence="9" id="KW-1185">Reference proteome</keyword>
<dbReference type="GO" id="GO:0016887">
    <property type="term" value="F:ATP hydrolysis activity"/>
    <property type="evidence" value="ECO:0007669"/>
    <property type="project" value="InterPro"/>
</dbReference>
<dbReference type="PANTHER" id="PTHR43499">
    <property type="entry name" value="ABC TRANSPORTER I FAMILY MEMBER 1"/>
    <property type="match status" value="1"/>
</dbReference>
<evidence type="ECO:0000256" key="5">
    <source>
        <dbReference type="ARBA" id="ARBA00022967"/>
    </source>
</evidence>
<evidence type="ECO:0000259" key="7">
    <source>
        <dbReference type="PROSITE" id="PS50893"/>
    </source>
</evidence>
<dbReference type="PROSITE" id="PS50893">
    <property type="entry name" value="ABC_TRANSPORTER_2"/>
    <property type="match status" value="1"/>
</dbReference>
<dbReference type="NCBIfam" id="NF010061">
    <property type="entry name" value="PRK13538.1"/>
    <property type="match status" value="1"/>
</dbReference>
<dbReference type="InterPro" id="IPR017871">
    <property type="entry name" value="ABC_transporter-like_CS"/>
</dbReference>
<evidence type="ECO:0000313" key="8">
    <source>
        <dbReference type="EMBL" id="ALP54640.1"/>
    </source>
</evidence>
<keyword evidence="3" id="KW-0201">Cytochrome c-type biogenesis</keyword>
<keyword evidence="5" id="KW-1278">Translocase</keyword>
<feature type="domain" description="ABC transporter" evidence="7">
    <location>
        <begin position="2"/>
        <end position="203"/>
    </location>
</feature>
<keyword evidence="1" id="KW-0813">Transport</keyword>
<dbReference type="AlphaFoldDB" id="A0A0S2THL2"/>
<dbReference type="EMBL" id="CP013099">
    <property type="protein sequence ID" value="ALP54640.1"/>
    <property type="molecule type" value="Genomic_DNA"/>
</dbReference>
<dbReference type="Proteomes" id="UP000055136">
    <property type="component" value="Chromosome"/>
</dbReference>
<dbReference type="SMART" id="SM00382">
    <property type="entry name" value="AAA"/>
    <property type="match status" value="1"/>
</dbReference>
<keyword evidence="4 8" id="KW-0067">ATP-binding</keyword>
<reference evidence="8" key="1">
    <citation type="submission" date="2015-10" db="EMBL/GenBank/DDBJ databases">
        <title>Description of Candidatus Tenderia electrophaga gen. nov, sp. nov., an Uncultivated Electroautotroph from a Biocathode Enrichment.</title>
        <authorList>
            <person name="Eddie B.J."/>
            <person name="Malanoski A.P."/>
            <person name="Wang Z."/>
            <person name="Hall R.J."/>
            <person name="Oh S.D."/>
            <person name="Heiner C."/>
            <person name="Lin B."/>
            <person name="Strycharz-Glaven S.M."/>
        </authorList>
    </citation>
    <scope>NUCLEOTIDE SEQUENCE [LARGE SCALE GENOMIC DNA]</scope>
    <source>
        <strain evidence="8">NRL1</strain>
    </source>
</reference>
<dbReference type="KEGG" id="tee:Tel_16600"/>
<gene>
    <name evidence="8" type="ORF">Tel_16600</name>
</gene>
<dbReference type="InterPro" id="IPR027417">
    <property type="entry name" value="P-loop_NTPase"/>
</dbReference>
<evidence type="ECO:0000313" key="9">
    <source>
        <dbReference type="Proteomes" id="UP000055136"/>
    </source>
</evidence>
<dbReference type="SUPFAM" id="SSF52540">
    <property type="entry name" value="P-loop containing nucleoside triphosphate hydrolases"/>
    <property type="match status" value="1"/>
</dbReference>
<organism evidence="8 9">
    <name type="scientific">Candidatus Tenderia electrophaga</name>
    <dbReference type="NCBI Taxonomy" id="1748243"/>
    <lineage>
        <taxon>Bacteria</taxon>
        <taxon>Pseudomonadati</taxon>
        <taxon>Pseudomonadota</taxon>
        <taxon>Gammaproteobacteria</taxon>
        <taxon>Candidatus Tenderiales</taxon>
        <taxon>Candidatus Tenderiaceae</taxon>
        <taxon>Candidatus Tenderia</taxon>
    </lineage>
</organism>
<evidence type="ECO:0000256" key="3">
    <source>
        <dbReference type="ARBA" id="ARBA00022748"/>
    </source>
</evidence>
<keyword evidence="6" id="KW-0472">Membrane</keyword>
<dbReference type="Gene3D" id="3.40.50.300">
    <property type="entry name" value="P-loop containing nucleotide triphosphate hydrolases"/>
    <property type="match status" value="1"/>
</dbReference>
<evidence type="ECO:0000256" key="4">
    <source>
        <dbReference type="ARBA" id="ARBA00022840"/>
    </source>
</evidence>
<dbReference type="InterPro" id="IPR003593">
    <property type="entry name" value="AAA+_ATPase"/>
</dbReference>
<name>A0A0S2THL2_9GAMM</name>
<dbReference type="GO" id="GO:0022857">
    <property type="term" value="F:transmembrane transporter activity"/>
    <property type="evidence" value="ECO:0007669"/>
    <property type="project" value="InterPro"/>
</dbReference>
<accession>A0A0S2THL2</accession>